<organism evidence="2 3">
    <name type="scientific">Portunus trituberculatus</name>
    <name type="common">Swimming crab</name>
    <name type="synonym">Neptunus trituberculatus</name>
    <dbReference type="NCBI Taxonomy" id="210409"/>
    <lineage>
        <taxon>Eukaryota</taxon>
        <taxon>Metazoa</taxon>
        <taxon>Ecdysozoa</taxon>
        <taxon>Arthropoda</taxon>
        <taxon>Crustacea</taxon>
        <taxon>Multicrustacea</taxon>
        <taxon>Malacostraca</taxon>
        <taxon>Eumalacostraca</taxon>
        <taxon>Eucarida</taxon>
        <taxon>Decapoda</taxon>
        <taxon>Pleocyemata</taxon>
        <taxon>Brachyura</taxon>
        <taxon>Eubrachyura</taxon>
        <taxon>Portunoidea</taxon>
        <taxon>Portunidae</taxon>
        <taxon>Portuninae</taxon>
        <taxon>Portunus</taxon>
    </lineage>
</organism>
<evidence type="ECO:0000256" key="1">
    <source>
        <dbReference type="SAM" id="MobiDB-lite"/>
    </source>
</evidence>
<name>A0A5B7HLN3_PORTR</name>
<feature type="region of interest" description="Disordered" evidence="1">
    <location>
        <begin position="1"/>
        <end position="34"/>
    </location>
</feature>
<dbReference type="Proteomes" id="UP000324222">
    <property type="component" value="Unassembled WGS sequence"/>
</dbReference>
<accession>A0A5B7HLN3</accession>
<dbReference type="EMBL" id="VSRR010031520">
    <property type="protein sequence ID" value="MPC70669.1"/>
    <property type="molecule type" value="Genomic_DNA"/>
</dbReference>
<keyword evidence="3" id="KW-1185">Reference proteome</keyword>
<comment type="caution">
    <text evidence="2">The sequence shown here is derived from an EMBL/GenBank/DDBJ whole genome shotgun (WGS) entry which is preliminary data.</text>
</comment>
<evidence type="ECO:0000313" key="2">
    <source>
        <dbReference type="EMBL" id="MPC70669.1"/>
    </source>
</evidence>
<reference evidence="2 3" key="1">
    <citation type="submission" date="2019-05" db="EMBL/GenBank/DDBJ databases">
        <title>Another draft genome of Portunus trituberculatus and its Hox gene families provides insights of decapod evolution.</title>
        <authorList>
            <person name="Jeong J.-H."/>
            <person name="Song I."/>
            <person name="Kim S."/>
            <person name="Choi T."/>
            <person name="Kim D."/>
            <person name="Ryu S."/>
            <person name="Kim W."/>
        </authorList>
    </citation>
    <scope>NUCLEOTIDE SEQUENCE [LARGE SCALE GENOMIC DNA]</scope>
    <source>
        <tissue evidence="2">Muscle</tissue>
    </source>
</reference>
<proteinExistence type="predicted"/>
<sequence>MWAQRSSSVLCDLEERQQSGPAEARHWKHPGGRE</sequence>
<gene>
    <name evidence="2" type="ORF">E2C01_064923</name>
</gene>
<dbReference type="AlphaFoldDB" id="A0A5B7HLN3"/>
<evidence type="ECO:0000313" key="3">
    <source>
        <dbReference type="Proteomes" id="UP000324222"/>
    </source>
</evidence>
<protein>
    <submittedName>
        <fullName evidence="2">Uncharacterized protein</fullName>
    </submittedName>
</protein>